<dbReference type="RefSeq" id="WP_026040665.1">
    <property type="nucleotide sequence ID" value="NZ_MDZD01000007.1"/>
</dbReference>
<dbReference type="NCBIfam" id="NF006667">
    <property type="entry name" value="PRK09212.1"/>
    <property type="match status" value="1"/>
</dbReference>
<dbReference type="Pfam" id="PF02780">
    <property type="entry name" value="Transketolase_C"/>
    <property type="match status" value="1"/>
</dbReference>
<sequence>MAVMSYLEAIRETLRQEMRRDSRIIIYGEDVGVRGGVFRVTEGLQKEFGEDRVIDSPLAEAAIVGTAIGAAVNGLRPIPEIQFADFIFPAMNQIVQEAARIRYRSNGAFGVPMVIRAPFGGGVHGALYHSQSVEAFFAHVPGLKVVIPSTPYDAKGLLAAAIEDEDPVLYFEHKAAYRSLKGEVPEERYLIPIGKADLKRTGKDLSIITYGLTVTYALKAAETLEQEGISVEVLDLRTIRPLDVEMILDTAKKTGKVLIVHEDNLTGGVGGEVSALIAEHALFYLDAPIRRLAGPDVPAMPYSPPLEHAFMVTTDKITEAARDLAKF</sequence>
<dbReference type="Proteomes" id="UP000242705">
    <property type="component" value="Unassembled WGS sequence"/>
</dbReference>
<keyword evidence="3" id="KW-0786">Thiamine pyrophosphate</keyword>
<dbReference type="SMART" id="SM00861">
    <property type="entry name" value="Transket_pyr"/>
    <property type="match status" value="1"/>
</dbReference>
<reference evidence="5 6" key="1">
    <citation type="journal article" date="2014" name="BMC Genomics">
        <title>Comparison of environmental and isolate Sulfobacillus genomes reveals diverse carbon, sulfur, nitrogen, and hydrogen metabolisms.</title>
        <authorList>
            <person name="Justice N.B."/>
            <person name="Norman A."/>
            <person name="Brown C.T."/>
            <person name="Singh A."/>
            <person name="Thomas B.C."/>
            <person name="Banfield J.F."/>
        </authorList>
    </citation>
    <scope>NUCLEOTIDE SEQUENCE [LARGE SCALE GENOMIC DNA]</scope>
    <source>
        <strain evidence="5">AMDSBA5</strain>
    </source>
</reference>
<dbReference type="SUPFAM" id="SSF52922">
    <property type="entry name" value="TK C-terminal domain-like"/>
    <property type="match status" value="1"/>
</dbReference>
<evidence type="ECO:0000256" key="3">
    <source>
        <dbReference type="ARBA" id="ARBA00023052"/>
    </source>
</evidence>
<dbReference type="Gene3D" id="3.40.50.920">
    <property type="match status" value="1"/>
</dbReference>
<protein>
    <submittedName>
        <fullName evidence="5">Alpha-ketoacid dehydrogenase subunit beta</fullName>
    </submittedName>
</protein>
<keyword evidence="2" id="KW-0560">Oxidoreductase</keyword>
<evidence type="ECO:0000313" key="5">
    <source>
        <dbReference type="EMBL" id="PSR26701.1"/>
    </source>
</evidence>
<name>A0A1R0IL93_SULTH</name>
<proteinExistence type="predicted"/>
<gene>
    <name evidence="5" type="ORF">C7B47_10125</name>
</gene>
<dbReference type="InterPro" id="IPR005475">
    <property type="entry name" value="Transketolase-like_Pyr-bd"/>
</dbReference>
<dbReference type="EMBL" id="PXYX01000020">
    <property type="protein sequence ID" value="PSR26701.1"/>
    <property type="molecule type" value="Genomic_DNA"/>
</dbReference>
<evidence type="ECO:0000259" key="4">
    <source>
        <dbReference type="SMART" id="SM00861"/>
    </source>
</evidence>
<comment type="caution">
    <text evidence="5">The sequence shown here is derived from an EMBL/GenBank/DDBJ whole genome shotgun (WGS) entry which is preliminary data.</text>
</comment>
<evidence type="ECO:0000313" key="6">
    <source>
        <dbReference type="Proteomes" id="UP000242705"/>
    </source>
</evidence>
<dbReference type="InterPro" id="IPR009014">
    <property type="entry name" value="Transketo_C/PFOR_II"/>
</dbReference>
<dbReference type="AlphaFoldDB" id="A0A1R0IL93"/>
<dbReference type="GO" id="GO:0016491">
    <property type="term" value="F:oxidoreductase activity"/>
    <property type="evidence" value="ECO:0007669"/>
    <property type="project" value="UniProtKB-KW"/>
</dbReference>
<dbReference type="InterPro" id="IPR033248">
    <property type="entry name" value="Transketolase_C"/>
</dbReference>
<evidence type="ECO:0000256" key="2">
    <source>
        <dbReference type="ARBA" id="ARBA00023002"/>
    </source>
</evidence>
<dbReference type="FunFam" id="3.40.50.920:FF:000001">
    <property type="entry name" value="Pyruvate dehydrogenase E1 beta subunit"/>
    <property type="match status" value="1"/>
</dbReference>
<feature type="domain" description="Transketolase-like pyrimidine-binding" evidence="4">
    <location>
        <begin position="4"/>
        <end position="179"/>
    </location>
</feature>
<dbReference type="Pfam" id="PF02779">
    <property type="entry name" value="Transket_pyr"/>
    <property type="match status" value="1"/>
</dbReference>
<dbReference type="PANTHER" id="PTHR43257">
    <property type="entry name" value="PYRUVATE DEHYDROGENASE E1 COMPONENT BETA SUBUNIT"/>
    <property type="match status" value="1"/>
</dbReference>
<organism evidence="5 6">
    <name type="scientific">Sulfobacillus thermosulfidooxidans</name>
    <dbReference type="NCBI Taxonomy" id="28034"/>
    <lineage>
        <taxon>Bacteria</taxon>
        <taxon>Bacillati</taxon>
        <taxon>Bacillota</taxon>
        <taxon>Clostridia</taxon>
        <taxon>Eubacteriales</taxon>
        <taxon>Clostridiales Family XVII. Incertae Sedis</taxon>
        <taxon>Sulfobacillus</taxon>
    </lineage>
</organism>
<dbReference type="Gene3D" id="3.40.50.970">
    <property type="match status" value="1"/>
</dbReference>
<dbReference type="SUPFAM" id="SSF52518">
    <property type="entry name" value="Thiamin diphosphate-binding fold (THDP-binding)"/>
    <property type="match status" value="1"/>
</dbReference>
<evidence type="ECO:0000256" key="1">
    <source>
        <dbReference type="ARBA" id="ARBA00001964"/>
    </source>
</evidence>
<dbReference type="FunFam" id="3.40.50.970:FF:000001">
    <property type="entry name" value="Pyruvate dehydrogenase E1 beta subunit"/>
    <property type="match status" value="1"/>
</dbReference>
<dbReference type="CDD" id="cd07036">
    <property type="entry name" value="TPP_PYR_E1-PDHc-beta_like"/>
    <property type="match status" value="1"/>
</dbReference>
<dbReference type="InterPro" id="IPR029061">
    <property type="entry name" value="THDP-binding"/>
</dbReference>
<dbReference type="PANTHER" id="PTHR43257:SF2">
    <property type="entry name" value="PYRUVATE DEHYDROGENASE E1 COMPONENT SUBUNIT BETA"/>
    <property type="match status" value="1"/>
</dbReference>
<comment type="cofactor">
    <cofactor evidence="1">
        <name>thiamine diphosphate</name>
        <dbReference type="ChEBI" id="CHEBI:58937"/>
    </cofactor>
</comment>
<accession>A0A1R0IL93</accession>